<gene>
    <name evidence="9" type="ORF">HY912_14425</name>
</gene>
<dbReference type="PANTHER" id="PTHR43210:SF2">
    <property type="entry name" value="ATP-DEPENDENT DETHIOBIOTIN SYNTHETASE BIOD 2"/>
    <property type="match status" value="1"/>
</dbReference>
<dbReference type="CDD" id="cd03109">
    <property type="entry name" value="DTBS"/>
    <property type="match status" value="1"/>
</dbReference>
<keyword evidence="2" id="KW-0436">Ligase</keyword>
<comment type="caution">
    <text evidence="9">The sequence shown here is derived from an EMBL/GenBank/DDBJ whole genome shotgun (WGS) entry which is preliminary data.</text>
</comment>
<evidence type="ECO:0000256" key="3">
    <source>
        <dbReference type="ARBA" id="ARBA00022723"/>
    </source>
</evidence>
<evidence type="ECO:0000256" key="5">
    <source>
        <dbReference type="ARBA" id="ARBA00022756"/>
    </source>
</evidence>
<evidence type="ECO:0000256" key="8">
    <source>
        <dbReference type="ARBA" id="ARBA00047386"/>
    </source>
</evidence>
<evidence type="ECO:0000256" key="7">
    <source>
        <dbReference type="ARBA" id="ARBA00022842"/>
    </source>
</evidence>
<accession>A0A9D6V397</accession>
<sequence length="72" mass="7461">MAGLNKKGLFVTGTDTGVGKTLVTAGLVRLARRRGLKALAVKPVETGCLLRDGALYPEDGAFLAAACENELT</sequence>
<dbReference type="InterPro" id="IPR027417">
    <property type="entry name" value="P-loop_NTPase"/>
</dbReference>
<dbReference type="Gene3D" id="3.40.50.300">
    <property type="entry name" value="P-loop containing nucleotide triphosphate hydrolases"/>
    <property type="match status" value="1"/>
</dbReference>
<dbReference type="GO" id="GO:0004141">
    <property type="term" value="F:dethiobiotin synthase activity"/>
    <property type="evidence" value="ECO:0007669"/>
    <property type="project" value="InterPro"/>
</dbReference>
<dbReference type="PANTHER" id="PTHR43210">
    <property type="entry name" value="DETHIOBIOTIN SYNTHETASE"/>
    <property type="match status" value="1"/>
</dbReference>
<dbReference type="GO" id="GO:0000287">
    <property type="term" value="F:magnesium ion binding"/>
    <property type="evidence" value="ECO:0007669"/>
    <property type="project" value="InterPro"/>
</dbReference>
<dbReference type="SUPFAM" id="SSF52540">
    <property type="entry name" value="P-loop containing nucleoside triphosphate hydrolases"/>
    <property type="match status" value="1"/>
</dbReference>
<dbReference type="Proteomes" id="UP000807825">
    <property type="component" value="Unassembled WGS sequence"/>
</dbReference>
<dbReference type="EMBL" id="JACRDE010000376">
    <property type="protein sequence ID" value="MBI5250682.1"/>
    <property type="molecule type" value="Genomic_DNA"/>
</dbReference>
<feature type="non-terminal residue" evidence="9">
    <location>
        <position position="72"/>
    </location>
</feature>
<evidence type="ECO:0000313" key="9">
    <source>
        <dbReference type="EMBL" id="MBI5250682.1"/>
    </source>
</evidence>
<comment type="catalytic activity">
    <reaction evidence="8">
        <text>(7R,8S)-8-amino-7-(carboxyamino)nonanoate + ATP = (4R,5S)-dethiobiotin + ADP + phosphate + H(+)</text>
        <dbReference type="Rhea" id="RHEA:63684"/>
        <dbReference type="ChEBI" id="CHEBI:15378"/>
        <dbReference type="ChEBI" id="CHEBI:30616"/>
        <dbReference type="ChEBI" id="CHEBI:43474"/>
        <dbReference type="ChEBI" id="CHEBI:149470"/>
        <dbReference type="ChEBI" id="CHEBI:149473"/>
        <dbReference type="ChEBI" id="CHEBI:456216"/>
    </reaction>
</comment>
<reference evidence="9" key="1">
    <citation type="submission" date="2020-07" db="EMBL/GenBank/DDBJ databases">
        <title>Huge and variable diversity of episymbiotic CPR bacteria and DPANN archaea in groundwater ecosystems.</title>
        <authorList>
            <person name="He C.Y."/>
            <person name="Keren R."/>
            <person name="Whittaker M."/>
            <person name="Farag I.F."/>
            <person name="Doudna J."/>
            <person name="Cate J.H.D."/>
            <person name="Banfield J.F."/>
        </authorList>
    </citation>
    <scope>NUCLEOTIDE SEQUENCE</scope>
    <source>
        <strain evidence="9">NC_groundwater_1664_Pr3_B-0.1um_52_9</strain>
    </source>
</reference>
<keyword evidence="7" id="KW-0460">Magnesium</keyword>
<keyword evidence="6" id="KW-0067">ATP-binding</keyword>
<name>A0A9D6V397_9BACT</name>
<dbReference type="AlphaFoldDB" id="A0A9D6V397"/>
<evidence type="ECO:0000256" key="4">
    <source>
        <dbReference type="ARBA" id="ARBA00022741"/>
    </source>
</evidence>
<protein>
    <submittedName>
        <fullName evidence="9">Dethiobiotin synthase</fullName>
    </submittedName>
</protein>
<dbReference type="GO" id="GO:0009102">
    <property type="term" value="P:biotin biosynthetic process"/>
    <property type="evidence" value="ECO:0007669"/>
    <property type="project" value="UniProtKB-KW"/>
</dbReference>
<keyword evidence="5" id="KW-0093">Biotin biosynthesis</keyword>
<evidence type="ECO:0000256" key="6">
    <source>
        <dbReference type="ARBA" id="ARBA00022840"/>
    </source>
</evidence>
<keyword evidence="1" id="KW-0963">Cytoplasm</keyword>
<keyword evidence="3" id="KW-0479">Metal-binding</keyword>
<dbReference type="Pfam" id="PF13500">
    <property type="entry name" value="AAA_26"/>
    <property type="match status" value="1"/>
</dbReference>
<dbReference type="GO" id="GO:0005829">
    <property type="term" value="C:cytosol"/>
    <property type="evidence" value="ECO:0007669"/>
    <property type="project" value="TreeGrafter"/>
</dbReference>
<keyword evidence="4" id="KW-0547">Nucleotide-binding</keyword>
<dbReference type="GO" id="GO:0005524">
    <property type="term" value="F:ATP binding"/>
    <property type="evidence" value="ECO:0007669"/>
    <property type="project" value="UniProtKB-KW"/>
</dbReference>
<evidence type="ECO:0000256" key="1">
    <source>
        <dbReference type="ARBA" id="ARBA00022490"/>
    </source>
</evidence>
<dbReference type="InterPro" id="IPR004472">
    <property type="entry name" value="DTB_synth_BioD"/>
</dbReference>
<evidence type="ECO:0000313" key="10">
    <source>
        <dbReference type="Proteomes" id="UP000807825"/>
    </source>
</evidence>
<proteinExistence type="predicted"/>
<organism evidence="9 10">
    <name type="scientific">Desulfomonile tiedjei</name>
    <dbReference type="NCBI Taxonomy" id="2358"/>
    <lineage>
        <taxon>Bacteria</taxon>
        <taxon>Pseudomonadati</taxon>
        <taxon>Thermodesulfobacteriota</taxon>
        <taxon>Desulfomonilia</taxon>
        <taxon>Desulfomonilales</taxon>
        <taxon>Desulfomonilaceae</taxon>
        <taxon>Desulfomonile</taxon>
    </lineage>
</organism>
<evidence type="ECO:0000256" key="2">
    <source>
        <dbReference type="ARBA" id="ARBA00022598"/>
    </source>
</evidence>